<evidence type="ECO:0000256" key="3">
    <source>
        <dbReference type="ARBA" id="ARBA00022452"/>
    </source>
</evidence>
<dbReference type="InterPro" id="IPR039426">
    <property type="entry name" value="TonB-dep_rcpt-like"/>
</dbReference>
<evidence type="ECO:0000256" key="5">
    <source>
        <dbReference type="ARBA" id="ARBA00023077"/>
    </source>
</evidence>
<sequence length="1126" mass="123014">MKLSFIILMLAFLQVSASSFAQKVNIQVKDASINEVFYKLTQQTGHTFTADAALIKKLGRISLNLSNKTLKEVLERCFVGHDVQMVFNEKDKIVIIKSNISKAVAQPSANVTGRVTDENGEPLVGVSVGVKNQIAGVVTNTEGRYSIKVPSSNSILIFSYLGFATEERIVLNNREINVALKGKPKGLDEIVVIGYGTVQRGDLTGAISSISQKDLEKVPAATFDLKLQGRAAGVMVTSTSAEPGGNAAIRIRGGNSISGDNQPLYVIDGYPMPTITEASGTGYGQESNPLSGINPDDIESIEVLKDASATAIYGARGANGVVIVTTKRGREGATNISFDVLTGTSRIINLPEVGTAQQYAEFQNEWNQSRGVFPYYDGSSEYRPTPEQAGIGTRWLDEILRTGVNQKYNLSINGGNSQTRYNISGNYFEESGVVKNSKMTRGNLRINLDNNISKKFTLSTTASITSSANNRINPGAAAATIHGDAIYLALRANPVIPVDATGTGPWGGTTSGDSDGNFFENPLFLVTQKKDKTKNEDSFAQLKGDYKITQDLGFVANVGSTRRYSERDIYFPRPTALGFLYNSMAFVNKYTNINYVTEAYFRYSKVFANKYKLNAVAGTSYQLNESRAYSSRVSGFPDDILNTDGVQFATTLYTPSTSKVVRVIKSYYIRGNFDIASKYLFTFAGRADGSSVFAKNNKWGYFPSGAFAWKIVNEPFFSGLKRTVTDLKLRTSYGITGSQAIAPLGSLSRISSTNYASGETIISGTSITSVGNPDLTWEQSKQANIGLDVAFWRNRVRITADAYNKETDRLLQSFNIPASSGFLTTTVNMGSVRNRGLEFALAADLIDNRVAKWTSGFNISMNRSKVLELGGNSEIYGLAPATAASFIRNVPITIVQNGGTLPAYWGLVAERLIQESDFDENGKPTFAMYNNERRLGQWLYKDTNNDGIITAADRQILGDPNPKALFGFTNDFSYKKLSVSVFFQGVLGNDIMNLTKAYLSTGMPYLNKSADWFANRWTAENPTNDISYPALGTEMANLQPGNYYIEDGSYIRLKNVTLSYDFKINKSFIRNLTLSASATNLLTITNYSGFDPEVGIFGNSNLLPGIDLGSYPRSQTFQLGLKCNLK</sequence>
<dbReference type="NCBIfam" id="TIGR04057">
    <property type="entry name" value="SusC_RagA_signa"/>
    <property type="match status" value="1"/>
</dbReference>
<keyword evidence="6 8" id="KW-0472">Membrane</keyword>
<keyword evidence="3 8" id="KW-1134">Transmembrane beta strand</keyword>
<organism evidence="13 14">
    <name type="scientific">Pseudopedobacter beijingensis</name>
    <dbReference type="NCBI Taxonomy" id="1207056"/>
    <lineage>
        <taxon>Bacteria</taxon>
        <taxon>Pseudomonadati</taxon>
        <taxon>Bacteroidota</taxon>
        <taxon>Sphingobacteriia</taxon>
        <taxon>Sphingobacteriales</taxon>
        <taxon>Sphingobacteriaceae</taxon>
        <taxon>Pseudopedobacter</taxon>
    </lineage>
</organism>
<dbReference type="InterPro" id="IPR037066">
    <property type="entry name" value="Plug_dom_sf"/>
</dbReference>
<keyword evidence="5 9" id="KW-0798">TonB box</keyword>
<evidence type="ECO:0000256" key="7">
    <source>
        <dbReference type="ARBA" id="ARBA00023237"/>
    </source>
</evidence>
<comment type="subcellular location">
    <subcellularLocation>
        <location evidence="1 8">Cell outer membrane</location>
        <topology evidence="1 8">Multi-pass membrane protein</topology>
    </subcellularLocation>
</comment>
<evidence type="ECO:0000313" key="14">
    <source>
        <dbReference type="Proteomes" id="UP001597118"/>
    </source>
</evidence>
<evidence type="ECO:0000259" key="11">
    <source>
        <dbReference type="Pfam" id="PF00593"/>
    </source>
</evidence>
<evidence type="ECO:0000259" key="12">
    <source>
        <dbReference type="Pfam" id="PF07715"/>
    </source>
</evidence>
<dbReference type="RefSeq" id="WP_379663995.1">
    <property type="nucleotide sequence ID" value="NZ_JBHUDG010000049.1"/>
</dbReference>
<dbReference type="SUPFAM" id="SSF49464">
    <property type="entry name" value="Carboxypeptidase regulatory domain-like"/>
    <property type="match status" value="1"/>
</dbReference>
<dbReference type="InterPro" id="IPR012910">
    <property type="entry name" value="Plug_dom"/>
</dbReference>
<keyword evidence="10" id="KW-0732">Signal</keyword>
<dbReference type="SUPFAM" id="SSF56935">
    <property type="entry name" value="Porins"/>
    <property type="match status" value="1"/>
</dbReference>
<protein>
    <submittedName>
        <fullName evidence="13">SusC/RagA family TonB-linked outer membrane protein</fullName>
    </submittedName>
</protein>
<keyword evidence="4 8" id="KW-0812">Transmembrane</keyword>
<dbReference type="Pfam" id="PF13715">
    <property type="entry name" value="CarbopepD_reg_2"/>
    <property type="match status" value="1"/>
</dbReference>
<evidence type="ECO:0000256" key="1">
    <source>
        <dbReference type="ARBA" id="ARBA00004571"/>
    </source>
</evidence>
<dbReference type="Pfam" id="PF00593">
    <property type="entry name" value="TonB_dep_Rec_b-barrel"/>
    <property type="match status" value="1"/>
</dbReference>
<dbReference type="Pfam" id="PF07715">
    <property type="entry name" value="Plug"/>
    <property type="match status" value="1"/>
</dbReference>
<proteinExistence type="inferred from homology"/>
<feature type="domain" description="TonB-dependent receptor plug" evidence="12">
    <location>
        <begin position="202"/>
        <end position="321"/>
    </location>
</feature>
<evidence type="ECO:0000313" key="13">
    <source>
        <dbReference type="EMBL" id="MFD1631627.1"/>
    </source>
</evidence>
<dbReference type="InterPro" id="IPR036942">
    <property type="entry name" value="Beta-barrel_TonB_sf"/>
</dbReference>
<evidence type="ECO:0000256" key="2">
    <source>
        <dbReference type="ARBA" id="ARBA00022448"/>
    </source>
</evidence>
<dbReference type="InterPro" id="IPR023997">
    <property type="entry name" value="TonB-dep_OMP_SusC/RagA_CS"/>
</dbReference>
<dbReference type="InterPro" id="IPR000531">
    <property type="entry name" value="Beta-barrel_TonB"/>
</dbReference>
<reference evidence="14" key="1">
    <citation type="journal article" date="2019" name="Int. J. Syst. Evol. Microbiol.">
        <title>The Global Catalogue of Microorganisms (GCM) 10K type strain sequencing project: providing services to taxonomists for standard genome sequencing and annotation.</title>
        <authorList>
            <consortium name="The Broad Institute Genomics Platform"/>
            <consortium name="The Broad Institute Genome Sequencing Center for Infectious Disease"/>
            <person name="Wu L."/>
            <person name="Ma J."/>
        </authorList>
    </citation>
    <scope>NUCLEOTIDE SEQUENCE [LARGE SCALE GENOMIC DNA]</scope>
    <source>
        <strain evidence="14">CCUG 53762</strain>
    </source>
</reference>
<evidence type="ECO:0000256" key="4">
    <source>
        <dbReference type="ARBA" id="ARBA00022692"/>
    </source>
</evidence>
<dbReference type="Proteomes" id="UP001597118">
    <property type="component" value="Unassembled WGS sequence"/>
</dbReference>
<dbReference type="InterPro" id="IPR023996">
    <property type="entry name" value="TonB-dep_OMP_SusC/RagA"/>
</dbReference>
<keyword evidence="14" id="KW-1185">Reference proteome</keyword>
<dbReference type="EMBL" id="JBHUDG010000049">
    <property type="protein sequence ID" value="MFD1631627.1"/>
    <property type="molecule type" value="Genomic_DNA"/>
</dbReference>
<keyword evidence="2 8" id="KW-0813">Transport</keyword>
<feature type="domain" description="TonB-dependent receptor-like beta-barrel" evidence="11">
    <location>
        <begin position="508"/>
        <end position="1081"/>
    </location>
</feature>
<dbReference type="Gene3D" id="2.40.170.20">
    <property type="entry name" value="TonB-dependent receptor, beta-barrel domain"/>
    <property type="match status" value="1"/>
</dbReference>
<gene>
    <name evidence="13" type="ORF">ACFSAH_17260</name>
</gene>
<comment type="similarity">
    <text evidence="8 9">Belongs to the TonB-dependent receptor family.</text>
</comment>
<comment type="caution">
    <text evidence="13">The sequence shown here is derived from an EMBL/GenBank/DDBJ whole genome shotgun (WGS) entry which is preliminary data.</text>
</comment>
<dbReference type="PROSITE" id="PS52016">
    <property type="entry name" value="TONB_DEPENDENT_REC_3"/>
    <property type="match status" value="1"/>
</dbReference>
<dbReference type="Gene3D" id="2.60.40.1120">
    <property type="entry name" value="Carboxypeptidase-like, regulatory domain"/>
    <property type="match status" value="1"/>
</dbReference>
<evidence type="ECO:0000256" key="9">
    <source>
        <dbReference type="RuleBase" id="RU003357"/>
    </source>
</evidence>
<dbReference type="Gene3D" id="2.170.130.10">
    <property type="entry name" value="TonB-dependent receptor, plug domain"/>
    <property type="match status" value="1"/>
</dbReference>
<name>A0ABW4II45_9SPHI</name>
<evidence type="ECO:0000256" key="6">
    <source>
        <dbReference type="ARBA" id="ARBA00023136"/>
    </source>
</evidence>
<dbReference type="InterPro" id="IPR008969">
    <property type="entry name" value="CarboxyPept-like_regulatory"/>
</dbReference>
<dbReference type="NCBIfam" id="TIGR04056">
    <property type="entry name" value="OMP_RagA_SusC"/>
    <property type="match status" value="1"/>
</dbReference>
<keyword evidence="7 8" id="KW-0998">Cell outer membrane</keyword>
<feature type="signal peptide" evidence="10">
    <location>
        <begin position="1"/>
        <end position="21"/>
    </location>
</feature>
<evidence type="ECO:0000256" key="8">
    <source>
        <dbReference type="PROSITE-ProRule" id="PRU01360"/>
    </source>
</evidence>
<feature type="chain" id="PRO_5047148053" evidence="10">
    <location>
        <begin position="22"/>
        <end position="1126"/>
    </location>
</feature>
<accession>A0ABW4II45</accession>
<evidence type="ECO:0000256" key="10">
    <source>
        <dbReference type="SAM" id="SignalP"/>
    </source>
</evidence>